<proteinExistence type="predicted"/>
<gene>
    <name evidence="1" type="ORF">BpHYR1_009431</name>
</gene>
<dbReference type="Proteomes" id="UP000276133">
    <property type="component" value="Unassembled WGS sequence"/>
</dbReference>
<dbReference type="EMBL" id="REGN01004167">
    <property type="protein sequence ID" value="RNA18820.1"/>
    <property type="molecule type" value="Genomic_DNA"/>
</dbReference>
<reference evidence="1 2" key="1">
    <citation type="journal article" date="2018" name="Sci. Rep.">
        <title>Genomic signatures of local adaptation to the degree of environmental predictability in rotifers.</title>
        <authorList>
            <person name="Franch-Gras L."/>
            <person name="Hahn C."/>
            <person name="Garcia-Roger E.M."/>
            <person name="Carmona M.J."/>
            <person name="Serra M."/>
            <person name="Gomez A."/>
        </authorList>
    </citation>
    <scope>NUCLEOTIDE SEQUENCE [LARGE SCALE GENOMIC DNA]</scope>
    <source>
        <strain evidence="1">HYR1</strain>
    </source>
</reference>
<evidence type="ECO:0000313" key="2">
    <source>
        <dbReference type="Proteomes" id="UP000276133"/>
    </source>
</evidence>
<accession>A0A3M7R5I2</accession>
<dbReference type="AlphaFoldDB" id="A0A3M7R5I2"/>
<evidence type="ECO:0000313" key="1">
    <source>
        <dbReference type="EMBL" id="RNA18820.1"/>
    </source>
</evidence>
<organism evidence="1 2">
    <name type="scientific">Brachionus plicatilis</name>
    <name type="common">Marine rotifer</name>
    <name type="synonym">Brachionus muelleri</name>
    <dbReference type="NCBI Taxonomy" id="10195"/>
    <lineage>
        <taxon>Eukaryota</taxon>
        <taxon>Metazoa</taxon>
        <taxon>Spiralia</taxon>
        <taxon>Gnathifera</taxon>
        <taxon>Rotifera</taxon>
        <taxon>Eurotatoria</taxon>
        <taxon>Monogononta</taxon>
        <taxon>Pseudotrocha</taxon>
        <taxon>Ploima</taxon>
        <taxon>Brachionidae</taxon>
        <taxon>Brachionus</taxon>
    </lineage>
</organism>
<protein>
    <submittedName>
        <fullName evidence="1">Uncharacterized protein</fullName>
    </submittedName>
</protein>
<sequence>MSTFSSLKKLQLNILKNKLKKLLHLTVDLKYIKNIFDCVVDNANLIKGLVKQWIVDNHFSCLLPMQNQDTHKQCHLFPFEKYWYSAYFLQLFPLPSFAVFDAGSDIIEHCVPNIEEHESMKSSEDILRLFFQNPYIITCQLEIYNKLRIQEEQILLEKLRQIYQNDPIT</sequence>
<keyword evidence="2" id="KW-1185">Reference proteome</keyword>
<name>A0A3M7R5I2_BRAPC</name>
<comment type="caution">
    <text evidence="1">The sequence shown here is derived from an EMBL/GenBank/DDBJ whole genome shotgun (WGS) entry which is preliminary data.</text>
</comment>